<dbReference type="PANTHER" id="PTHR30446:SF0">
    <property type="entry name" value="RECOMBINATION PROTEIN RECR"/>
    <property type="match status" value="1"/>
</dbReference>
<dbReference type="InterPro" id="IPR000093">
    <property type="entry name" value="DNA_Rcmb_RecR"/>
</dbReference>
<feature type="domain" description="RecR protein" evidence="2">
    <location>
        <begin position="55"/>
        <end position="76"/>
    </location>
</feature>
<dbReference type="EMBL" id="CP030103">
    <property type="protein sequence ID" value="AWX42915.1"/>
    <property type="molecule type" value="Genomic_DNA"/>
</dbReference>
<dbReference type="SUPFAM" id="SSF111304">
    <property type="entry name" value="Recombination protein RecR"/>
    <property type="match status" value="1"/>
</dbReference>
<evidence type="ECO:0000313" key="4">
    <source>
        <dbReference type="Proteomes" id="UP000249865"/>
    </source>
</evidence>
<keyword evidence="1" id="KW-0234">DNA repair</keyword>
<protein>
    <recommendedName>
        <fullName evidence="1">Recombination protein RecR</fullName>
    </recommendedName>
</protein>
<dbReference type="PROSITE" id="PS01300">
    <property type="entry name" value="RECR"/>
    <property type="match status" value="1"/>
</dbReference>
<dbReference type="Gene3D" id="3.40.1360.10">
    <property type="match status" value="1"/>
</dbReference>
<dbReference type="InterPro" id="IPR006171">
    <property type="entry name" value="TOPRIM_dom"/>
</dbReference>
<evidence type="ECO:0000313" key="3">
    <source>
        <dbReference type="EMBL" id="AWX42915.1"/>
    </source>
</evidence>
<dbReference type="GO" id="GO:0006310">
    <property type="term" value="P:DNA recombination"/>
    <property type="evidence" value="ECO:0007669"/>
    <property type="project" value="UniProtKB-UniRule"/>
</dbReference>
<keyword evidence="1" id="KW-0479">Metal-binding</keyword>
<keyword evidence="1" id="KW-0233">DNA recombination</keyword>
<proteinExistence type="inferred from homology"/>
<dbReference type="Pfam" id="PF21175">
    <property type="entry name" value="RecR_C"/>
    <property type="match status" value="1"/>
</dbReference>
<reference evidence="4" key="1">
    <citation type="submission" date="2018-06" db="EMBL/GenBank/DDBJ databases">
        <title>Complete genome sequences of Mycoplasma anatis, M. anseris and M. cloacale type strains.</title>
        <authorList>
            <person name="Grozner D."/>
            <person name="Forro B."/>
            <person name="Sulyok K.M."/>
            <person name="Marton S."/>
            <person name="Kreizinger Z."/>
            <person name="Banyai K."/>
            <person name="Gyuranecz M."/>
        </authorList>
    </citation>
    <scope>NUCLEOTIDE SEQUENCE [LARGE SCALE GENOMIC DNA]</scope>
    <source>
        <strain evidence="4">NCTC 10199</strain>
    </source>
</reference>
<evidence type="ECO:0000259" key="2">
    <source>
        <dbReference type="PROSITE" id="PS01300"/>
    </source>
</evidence>
<dbReference type="Proteomes" id="UP000249865">
    <property type="component" value="Chromosome"/>
</dbReference>
<evidence type="ECO:0000256" key="1">
    <source>
        <dbReference type="HAMAP-Rule" id="MF_00017"/>
    </source>
</evidence>
<sequence>MNKYFEELELLLKKIPGFSKKQIQKTIAYIIESNDIEINELIQKINNLKQNIKKCDICNCYTTDANCSICIDKTRSRSLFVVENHLDVQKIENLDFYKGYYFVLEGLYKLKDNENKVLNNIDKLIELGNKYNEIILGLPATLEGHFSMEYLKKLLKKHYPNLSVYQLSMGLPMGSTLEYIDPITLKQSLINKIKM</sequence>
<keyword evidence="4" id="KW-1185">Reference proteome</keyword>
<feature type="zinc finger region" description="C4-type" evidence="1">
    <location>
        <begin position="55"/>
        <end position="70"/>
    </location>
</feature>
<dbReference type="PANTHER" id="PTHR30446">
    <property type="entry name" value="RECOMBINATION PROTEIN RECR"/>
    <property type="match status" value="1"/>
</dbReference>
<dbReference type="InterPro" id="IPR023627">
    <property type="entry name" value="Rcmb_RecR"/>
</dbReference>
<comment type="function">
    <text evidence="1">May play a role in DNA repair. It seems to be involved in an RecBC-independent recombinational process of DNA repair. It may act with RecF and RecO.</text>
</comment>
<dbReference type="AlphaFoldDB" id="A0A2Z4LMB6"/>
<keyword evidence="1" id="KW-0863">Zinc-finger</keyword>
<organism evidence="3 4">
    <name type="scientific">Metamycoplasma cloacale</name>
    <dbReference type="NCBI Taxonomy" id="92401"/>
    <lineage>
        <taxon>Bacteria</taxon>
        <taxon>Bacillati</taxon>
        <taxon>Mycoplasmatota</taxon>
        <taxon>Mycoplasmoidales</taxon>
        <taxon>Metamycoplasmataceae</taxon>
        <taxon>Metamycoplasma</taxon>
    </lineage>
</organism>
<comment type="similarity">
    <text evidence="1">Belongs to the RecR family.</text>
</comment>
<dbReference type="InterPro" id="IPR015967">
    <property type="entry name" value="Rcmb_RecR_Znf"/>
</dbReference>
<dbReference type="RefSeq" id="WP_029330693.1">
    <property type="nucleotide sequence ID" value="NZ_CP030103.1"/>
</dbReference>
<accession>A0A2Z4LMB6</accession>
<keyword evidence="1" id="KW-0862">Zinc</keyword>
<dbReference type="HAMAP" id="MF_00017">
    <property type="entry name" value="RecR"/>
    <property type="match status" value="1"/>
</dbReference>
<dbReference type="GO" id="GO:0003677">
    <property type="term" value="F:DNA binding"/>
    <property type="evidence" value="ECO:0007669"/>
    <property type="project" value="UniProtKB-UniRule"/>
</dbReference>
<dbReference type="GO" id="GO:0006281">
    <property type="term" value="P:DNA repair"/>
    <property type="evidence" value="ECO:0007669"/>
    <property type="project" value="UniProtKB-UniRule"/>
</dbReference>
<gene>
    <name evidence="1" type="primary">recR</name>
    <name evidence="3" type="ORF">DK849_02495</name>
</gene>
<name>A0A2Z4LMB6_9BACT</name>
<dbReference type="Pfam" id="PF13662">
    <property type="entry name" value="Toprim_4"/>
    <property type="match status" value="1"/>
</dbReference>
<dbReference type="GO" id="GO:0008270">
    <property type="term" value="F:zinc ion binding"/>
    <property type="evidence" value="ECO:0007669"/>
    <property type="project" value="UniProtKB-KW"/>
</dbReference>
<dbReference type="KEGG" id="mclo:DK849_02495"/>
<dbReference type="OrthoDB" id="9802672at2"/>
<keyword evidence="1" id="KW-0227">DNA damage</keyword>